<dbReference type="InterPro" id="IPR033369">
    <property type="entry name" value="C19orf12"/>
</dbReference>
<sequence>MSSAVRGGRFRLAMARAAVSEIISFLGELAEEEDMRVTVQQTARGGCIAGGGAVVGGLTAGPVGLAVGGIIGSILGAATSKSFKPVAQIIKEMPDHKKERLAGRVRNILTNRDIQTLAALAVTTGAAGAVRHEIVQELQRYITAEMQMALA</sequence>
<protein>
    <submittedName>
        <fullName evidence="2">Uncharacterized protein</fullName>
    </submittedName>
</protein>
<reference evidence="2 3" key="1">
    <citation type="journal article" date="2022" name="Nat. Ecol. Evol.">
        <title>A masculinizing supergene underlies an exaggerated male reproductive morph in a spider.</title>
        <authorList>
            <person name="Hendrickx F."/>
            <person name="De Corte Z."/>
            <person name="Sonet G."/>
            <person name="Van Belleghem S.M."/>
            <person name="Kostlbacher S."/>
            <person name="Vangestel C."/>
        </authorList>
    </citation>
    <scope>NUCLEOTIDE SEQUENCE [LARGE SCALE GENOMIC DNA]</scope>
    <source>
        <strain evidence="2">W744_W776</strain>
    </source>
</reference>
<proteinExistence type="inferred from homology"/>
<dbReference type="Proteomes" id="UP000827092">
    <property type="component" value="Unassembled WGS sequence"/>
</dbReference>
<dbReference type="Pfam" id="PF20721">
    <property type="entry name" value="C19orf12"/>
    <property type="match status" value="1"/>
</dbReference>
<gene>
    <name evidence="2" type="ORF">JTE90_023117</name>
</gene>
<dbReference type="AlphaFoldDB" id="A0AAV6UQ07"/>
<evidence type="ECO:0000256" key="1">
    <source>
        <dbReference type="ARBA" id="ARBA00029457"/>
    </source>
</evidence>
<keyword evidence="3" id="KW-1185">Reference proteome</keyword>
<organism evidence="2 3">
    <name type="scientific">Oedothorax gibbosus</name>
    <dbReference type="NCBI Taxonomy" id="931172"/>
    <lineage>
        <taxon>Eukaryota</taxon>
        <taxon>Metazoa</taxon>
        <taxon>Ecdysozoa</taxon>
        <taxon>Arthropoda</taxon>
        <taxon>Chelicerata</taxon>
        <taxon>Arachnida</taxon>
        <taxon>Araneae</taxon>
        <taxon>Araneomorphae</taxon>
        <taxon>Entelegynae</taxon>
        <taxon>Araneoidea</taxon>
        <taxon>Linyphiidae</taxon>
        <taxon>Erigoninae</taxon>
        <taxon>Oedothorax</taxon>
    </lineage>
</organism>
<dbReference type="PANTHER" id="PTHR31493">
    <property type="entry name" value="NAZO FAMILY MEMBER"/>
    <property type="match status" value="1"/>
</dbReference>
<evidence type="ECO:0000313" key="3">
    <source>
        <dbReference type="Proteomes" id="UP000827092"/>
    </source>
</evidence>
<comment type="caution">
    <text evidence="2">The sequence shown here is derived from an EMBL/GenBank/DDBJ whole genome shotgun (WGS) entry which is preliminary data.</text>
</comment>
<comment type="similarity">
    <text evidence="1">Belongs to the C19orf12 family.</text>
</comment>
<dbReference type="PANTHER" id="PTHR31493:SF1">
    <property type="entry name" value="PROTEIN C19ORF12"/>
    <property type="match status" value="1"/>
</dbReference>
<name>A0AAV6UQ07_9ARAC</name>
<evidence type="ECO:0000313" key="2">
    <source>
        <dbReference type="EMBL" id="KAG8185371.1"/>
    </source>
</evidence>
<accession>A0AAV6UQ07</accession>
<dbReference type="EMBL" id="JAFNEN010000337">
    <property type="protein sequence ID" value="KAG8185371.1"/>
    <property type="molecule type" value="Genomic_DNA"/>
</dbReference>